<dbReference type="RefSeq" id="WP_196102846.1">
    <property type="nucleotide sequence ID" value="NZ_CP064942.1"/>
</dbReference>
<dbReference type="EMBL" id="CP064942">
    <property type="protein sequence ID" value="QPH53637.1"/>
    <property type="molecule type" value="Genomic_DNA"/>
</dbReference>
<evidence type="ECO:0000256" key="3">
    <source>
        <dbReference type="SAM" id="MobiDB-lite"/>
    </source>
</evidence>
<feature type="domain" description="Multidrug resistance protein MdtA-like C-terminal permuted SH3" evidence="8">
    <location>
        <begin position="296"/>
        <end position="357"/>
    </location>
</feature>
<proteinExistence type="inferred from homology"/>
<dbReference type="GO" id="GO:0022857">
    <property type="term" value="F:transmembrane transporter activity"/>
    <property type="evidence" value="ECO:0007669"/>
    <property type="project" value="InterPro"/>
</dbReference>
<comment type="similarity">
    <text evidence="2">Belongs to the membrane fusion protein (MFP) (TC 8.A.1) family.</text>
</comment>
<feature type="chain" id="PRO_5032325031" evidence="4">
    <location>
        <begin position="23"/>
        <end position="377"/>
    </location>
</feature>
<dbReference type="InterPro" id="IPR058624">
    <property type="entry name" value="MdtA-like_HH"/>
</dbReference>
<dbReference type="Pfam" id="PF25876">
    <property type="entry name" value="HH_MFP_RND"/>
    <property type="match status" value="1"/>
</dbReference>
<dbReference type="AlphaFoldDB" id="A0A7S9LR21"/>
<evidence type="ECO:0000259" key="8">
    <source>
        <dbReference type="Pfam" id="PF25967"/>
    </source>
</evidence>
<gene>
    <name evidence="9" type="ORF">I0K15_17935</name>
</gene>
<evidence type="ECO:0000259" key="6">
    <source>
        <dbReference type="Pfam" id="PF25917"/>
    </source>
</evidence>
<feature type="domain" description="Multidrug resistance protein MdtA-like beta-barrel" evidence="7">
    <location>
        <begin position="202"/>
        <end position="290"/>
    </location>
</feature>
<dbReference type="Gene3D" id="2.40.30.170">
    <property type="match status" value="1"/>
</dbReference>
<dbReference type="PANTHER" id="PTHR30158:SF10">
    <property type="entry name" value="CATION EFFLUX PUMP"/>
    <property type="match status" value="1"/>
</dbReference>
<evidence type="ECO:0000259" key="7">
    <source>
        <dbReference type="Pfam" id="PF25944"/>
    </source>
</evidence>
<dbReference type="GO" id="GO:0030313">
    <property type="term" value="C:cell envelope"/>
    <property type="evidence" value="ECO:0007669"/>
    <property type="project" value="UniProtKB-SubCell"/>
</dbReference>
<dbReference type="FunFam" id="2.40.420.20:FF:000001">
    <property type="entry name" value="Efflux RND transporter periplasmic adaptor subunit"/>
    <property type="match status" value="1"/>
</dbReference>
<feature type="domain" description="Multidrug resistance protein MdtA-like barrel-sandwich hybrid" evidence="6">
    <location>
        <begin position="54"/>
        <end position="187"/>
    </location>
</feature>
<keyword evidence="4" id="KW-0732">Signal</keyword>
<keyword evidence="10" id="KW-1185">Reference proteome</keyword>
<protein>
    <submittedName>
        <fullName evidence="9">Efflux RND transporter periplasmic adaptor subunit</fullName>
    </submittedName>
</protein>
<dbReference type="KEGG" id="poz:I0K15_17935"/>
<dbReference type="Pfam" id="PF25917">
    <property type="entry name" value="BSH_RND"/>
    <property type="match status" value="1"/>
</dbReference>
<evidence type="ECO:0000313" key="10">
    <source>
        <dbReference type="Proteomes" id="UP000594800"/>
    </source>
</evidence>
<organism evidence="9 10">
    <name type="scientific">Pontivivens ytuae</name>
    <dbReference type="NCBI Taxonomy" id="2789856"/>
    <lineage>
        <taxon>Bacteria</taxon>
        <taxon>Pseudomonadati</taxon>
        <taxon>Pseudomonadota</taxon>
        <taxon>Alphaproteobacteria</taxon>
        <taxon>Rhodobacterales</taxon>
        <taxon>Paracoccaceae</taxon>
        <taxon>Pontivivens</taxon>
    </lineage>
</organism>
<dbReference type="Gene3D" id="1.10.287.470">
    <property type="entry name" value="Helix hairpin bin"/>
    <property type="match status" value="1"/>
</dbReference>
<dbReference type="Gene3D" id="2.40.420.20">
    <property type="match status" value="1"/>
</dbReference>
<dbReference type="InterPro" id="IPR058625">
    <property type="entry name" value="MdtA-like_BSH"/>
</dbReference>
<feature type="signal peptide" evidence="4">
    <location>
        <begin position="1"/>
        <end position="22"/>
    </location>
</feature>
<accession>A0A7S9LR21</accession>
<dbReference type="InterPro" id="IPR058626">
    <property type="entry name" value="MdtA-like_b-barrel"/>
</dbReference>
<evidence type="ECO:0000256" key="4">
    <source>
        <dbReference type="SAM" id="SignalP"/>
    </source>
</evidence>
<dbReference type="Pfam" id="PF25944">
    <property type="entry name" value="Beta-barrel_RND"/>
    <property type="match status" value="1"/>
</dbReference>
<dbReference type="Pfam" id="PF25967">
    <property type="entry name" value="RND-MFP_C"/>
    <property type="match status" value="1"/>
</dbReference>
<dbReference type="InterPro" id="IPR058627">
    <property type="entry name" value="MdtA-like_C"/>
</dbReference>
<dbReference type="NCBIfam" id="TIGR01730">
    <property type="entry name" value="RND_mfp"/>
    <property type="match status" value="1"/>
</dbReference>
<name>A0A7S9LR21_9RHOB</name>
<dbReference type="GO" id="GO:0005886">
    <property type="term" value="C:plasma membrane"/>
    <property type="evidence" value="ECO:0007669"/>
    <property type="project" value="TreeGrafter"/>
</dbReference>
<evidence type="ECO:0000256" key="1">
    <source>
        <dbReference type="ARBA" id="ARBA00004196"/>
    </source>
</evidence>
<dbReference type="InterPro" id="IPR006143">
    <property type="entry name" value="RND_pump_MFP"/>
</dbReference>
<evidence type="ECO:0000313" key="9">
    <source>
        <dbReference type="EMBL" id="QPH53637.1"/>
    </source>
</evidence>
<dbReference type="Gene3D" id="2.40.50.100">
    <property type="match status" value="1"/>
</dbReference>
<dbReference type="SUPFAM" id="SSF111369">
    <property type="entry name" value="HlyD-like secretion proteins"/>
    <property type="match status" value="1"/>
</dbReference>
<feature type="region of interest" description="Disordered" evidence="3">
    <location>
        <begin position="358"/>
        <end position="377"/>
    </location>
</feature>
<evidence type="ECO:0000256" key="2">
    <source>
        <dbReference type="ARBA" id="ARBA00009477"/>
    </source>
</evidence>
<feature type="domain" description="Multidrug resistance protein MdtA-like alpha-helical hairpin" evidence="5">
    <location>
        <begin position="96"/>
        <end position="163"/>
    </location>
</feature>
<sequence>MSAAAFRLALATSFILSTPALAQQGPPTVVVANPIEETVVDWDVFTGRFQAVESVMLQARVSGYLNEIHFQEGELIQEGQVLFEIDQRPFDAALDEAVATRDVYIAQRELAQIELDRARELVERGARPQSEADQALAEFQQAEANVALAEAGVTRARLDVEFTLVSSPITGRISEHYIDVGNLVVGGPNGATELANVVSVDPIEFVFTVSEADYLRYARLEGLTIPRSNRDTPRPVYIQLMDEDTWEREGQLSFVDNQLDPNSGTLLGRASLENADGLLQPGAFGRVRVQGSPEYQALLIPDDALLADQSDQIAYVVNGEDVVEIRTVETGPIHRGMRVIRNGLEPGDRVIVSGLQRARPGSPVAPQTEDLTAQLEE</sequence>
<dbReference type="Proteomes" id="UP000594800">
    <property type="component" value="Chromosome"/>
</dbReference>
<dbReference type="GO" id="GO:0046677">
    <property type="term" value="P:response to antibiotic"/>
    <property type="evidence" value="ECO:0007669"/>
    <property type="project" value="TreeGrafter"/>
</dbReference>
<evidence type="ECO:0000259" key="5">
    <source>
        <dbReference type="Pfam" id="PF25876"/>
    </source>
</evidence>
<reference evidence="9 10" key="1">
    <citation type="submission" date="2020-11" db="EMBL/GenBank/DDBJ databases">
        <title>Description of Pontivivens ytuae sp. nov. isolated from deep sea sediment of Mariana Trench.</title>
        <authorList>
            <person name="Wang Z."/>
            <person name="Sun Q.-L."/>
            <person name="Xu X.-D."/>
            <person name="Tang Y.-Z."/>
            <person name="Zhang J."/>
        </authorList>
    </citation>
    <scope>NUCLEOTIDE SEQUENCE [LARGE SCALE GENOMIC DNA]</scope>
    <source>
        <strain evidence="9 10">MT2928</strain>
    </source>
</reference>
<comment type="subcellular location">
    <subcellularLocation>
        <location evidence="1">Cell envelope</location>
    </subcellularLocation>
</comment>
<dbReference type="PANTHER" id="PTHR30158">
    <property type="entry name" value="ACRA/E-RELATED COMPONENT OF DRUG EFFLUX TRANSPORTER"/>
    <property type="match status" value="1"/>
</dbReference>